<dbReference type="PANTHER" id="PTHR24061:SF422">
    <property type="entry name" value="G-PROTEIN COUPLED RECEPTORS FAMILY 3 PROFILE DOMAIN-CONTAINING PROTEIN"/>
    <property type="match status" value="1"/>
</dbReference>
<dbReference type="GO" id="GO:0004930">
    <property type="term" value="F:G protein-coupled receptor activity"/>
    <property type="evidence" value="ECO:0007669"/>
    <property type="project" value="UniProtKB-KW"/>
</dbReference>
<evidence type="ECO:0000256" key="4">
    <source>
        <dbReference type="ARBA" id="ARBA00022729"/>
    </source>
</evidence>
<keyword evidence="6" id="KW-0297">G-protein coupled receptor</keyword>
<dbReference type="InterPro" id="IPR028082">
    <property type="entry name" value="Peripla_BP_I"/>
</dbReference>
<feature type="transmembrane region" description="Helical" evidence="11">
    <location>
        <begin position="485"/>
        <end position="504"/>
    </location>
</feature>
<evidence type="ECO:0000256" key="1">
    <source>
        <dbReference type="ARBA" id="ARBA00004651"/>
    </source>
</evidence>
<feature type="transmembrane region" description="Helical" evidence="11">
    <location>
        <begin position="559"/>
        <end position="578"/>
    </location>
</feature>
<dbReference type="Gene3D" id="3.40.50.2300">
    <property type="match status" value="2"/>
</dbReference>
<feature type="domain" description="G-protein coupled receptors family 3 profile" evidence="12">
    <location>
        <begin position="449"/>
        <end position="713"/>
    </location>
</feature>
<dbReference type="Pfam" id="PF01094">
    <property type="entry name" value="ANF_receptor"/>
    <property type="match status" value="1"/>
</dbReference>
<protein>
    <recommendedName>
        <fullName evidence="12">G-protein coupled receptors family 3 profile domain-containing protein</fullName>
    </recommendedName>
</protein>
<organism evidence="13 14">
    <name type="scientific">Eptatretus burgeri</name>
    <name type="common">Inshore hagfish</name>
    <dbReference type="NCBI Taxonomy" id="7764"/>
    <lineage>
        <taxon>Eukaryota</taxon>
        <taxon>Metazoa</taxon>
        <taxon>Chordata</taxon>
        <taxon>Craniata</taxon>
        <taxon>Vertebrata</taxon>
        <taxon>Cyclostomata</taxon>
        <taxon>Myxini</taxon>
        <taxon>Myxiniformes</taxon>
        <taxon>Myxinidae</taxon>
        <taxon>Eptatretinae</taxon>
        <taxon>Eptatretus</taxon>
    </lineage>
</organism>
<evidence type="ECO:0000256" key="11">
    <source>
        <dbReference type="SAM" id="Phobius"/>
    </source>
</evidence>
<feature type="transmembrane region" description="Helical" evidence="11">
    <location>
        <begin position="646"/>
        <end position="665"/>
    </location>
</feature>
<dbReference type="Ensembl" id="ENSEBUT00000026718.1">
    <property type="protein sequence ID" value="ENSEBUP00000026142.1"/>
    <property type="gene ID" value="ENSEBUG00000016103.1"/>
</dbReference>
<accession>A0A8C4X1N0</accession>
<keyword evidence="10" id="KW-0807">Transducer</keyword>
<dbReference type="InterPro" id="IPR017978">
    <property type="entry name" value="GPCR_3_C"/>
</dbReference>
<dbReference type="AlphaFoldDB" id="A0A8C4X1N0"/>
<keyword evidence="5 11" id="KW-1133">Transmembrane helix</keyword>
<keyword evidence="8" id="KW-0675">Receptor</keyword>
<feature type="transmembrane region" description="Helical" evidence="11">
    <location>
        <begin position="516"/>
        <end position="538"/>
    </location>
</feature>
<dbReference type="GeneTree" id="ENSGT00940000160473"/>
<dbReference type="PRINTS" id="PR00592">
    <property type="entry name" value="CASENSINGR"/>
</dbReference>
<reference evidence="13" key="2">
    <citation type="submission" date="2025-09" db="UniProtKB">
        <authorList>
            <consortium name="Ensembl"/>
        </authorList>
    </citation>
    <scope>IDENTIFICATION</scope>
</reference>
<evidence type="ECO:0000256" key="10">
    <source>
        <dbReference type="ARBA" id="ARBA00023224"/>
    </source>
</evidence>
<dbReference type="InterPro" id="IPR001828">
    <property type="entry name" value="ANF_lig-bd_rcpt"/>
</dbReference>
<dbReference type="PROSITE" id="PS50259">
    <property type="entry name" value="G_PROTEIN_RECEP_F3_4"/>
    <property type="match status" value="1"/>
</dbReference>
<name>A0A8C4X1N0_EPTBU</name>
<evidence type="ECO:0000256" key="6">
    <source>
        <dbReference type="ARBA" id="ARBA00023040"/>
    </source>
</evidence>
<dbReference type="PRINTS" id="PR00248">
    <property type="entry name" value="GPCRMGR"/>
</dbReference>
<dbReference type="Proteomes" id="UP000694388">
    <property type="component" value="Unplaced"/>
</dbReference>
<keyword evidence="7 11" id="KW-0472">Membrane</keyword>
<keyword evidence="9" id="KW-0325">Glycoprotein</keyword>
<evidence type="ECO:0000256" key="3">
    <source>
        <dbReference type="ARBA" id="ARBA00022692"/>
    </source>
</evidence>
<evidence type="ECO:0000256" key="2">
    <source>
        <dbReference type="ARBA" id="ARBA00022475"/>
    </source>
</evidence>
<sequence>MICLGSSYDWQFSVRIIIKLIIVEASQTFSSTHGELTVQGLDVPTGIIVGGLFPVHFGTMNNRQEFTKAPWYPNCTDFNPRVLRWAMGMVFAIEEINSNTTLLSNVTLGYTIFDTCYHVTRALHASLKFMEAVVVPPVPPDNKNSPCAVIGDMGSALSVITSHHLGLWYIPQVSYFSSCKCLSDKRLFPSFLRTIPSDAHQASAIALLVNYFGWLYIGTLAAHDEYGQSGVAQFVAEAEHAGACIAFRKILPKVFNANMIQHLGKTASKVILVFATEKDFLPLVNQLSELNATGKTWIASEAWVTSPQLTSLRHVNLLQGTIGVSLVRGKIPGLHEYLTGLGPRFFHMHEMSLEMTKTLSKHEQSPVFNIKHHPKNGMEFKWKINSIFSNNITPSEISAPSGKFSKYELTQFLYNSEYCYQCPKGYQSNEFHDSCVRIPTEYLTFSDPLAMFLSAFALLGIIITMAIGLLLFLHQDLLVVKASSIDGLLLVFLICCYISSVVFIGKPSNISCRLHNVLICVFLTLIVSCILTKTVRLYHFNNISDGAQWTSVKSLLREVSAFLLCAPQLLFCSIWAVTGSSRPFHNFDTRPGTIILECADRTPIWITCTFLYLGILVITCLCLAINAGNKCLAMNAYHNEAKFTTFSMISFILVCLAFVPAYSSTQGKVQFVIKTLAVITTNFSLLGCIFVPRCYTIVRKKNFSLDSQLVCEKLVMTD</sequence>
<keyword evidence="14" id="KW-1185">Reference proteome</keyword>
<dbReference type="Gene3D" id="2.10.50.30">
    <property type="entry name" value="GPCR, family 3, nine cysteines domain"/>
    <property type="match status" value="1"/>
</dbReference>
<dbReference type="InterPro" id="IPR038550">
    <property type="entry name" value="GPCR_3_9-Cys_sf"/>
</dbReference>
<comment type="subcellular location">
    <subcellularLocation>
        <location evidence="1">Cell membrane</location>
        <topology evidence="1">Multi-pass membrane protein</topology>
    </subcellularLocation>
</comment>
<evidence type="ECO:0000256" key="7">
    <source>
        <dbReference type="ARBA" id="ARBA00023136"/>
    </source>
</evidence>
<feature type="transmembrane region" description="Helical" evidence="11">
    <location>
        <begin position="449"/>
        <end position="473"/>
    </location>
</feature>
<evidence type="ECO:0000256" key="8">
    <source>
        <dbReference type="ARBA" id="ARBA00023170"/>
    </source>
</evidence>
<dbReference type="SUPFAM" id="SSF53822">
    <property type="entry name" value="Periplasmic binding protein-like I"/>
    <property type="match status" value="1"/>
</dbReference>
<dbReference type="GO" id="GO:0005886">
    <property type="term" value="C:plasma membrane"/>
    <property type="evidence" value="ECO:0007669"/>
    <property type="project" value="UniProtKB-SubCell"/>
</dbReference>
<evidence type="ECO:0000256" key="5">
    <source>
        <dbReference type="ARBA" id="ARBA00022989"/>
    </source>
</evidence>
<evidence type="ECO:0000259" key="12">
    <source>
        <dbReference type="PROSITE" id="PS50259"/>
    </source>
</evidence>
<dbReference type="Pfam" id="PF00003">
    <property type="entry name" value="7tm_3"/>
    <property type="match status" value="1"/>
</dbReference>
<proteinExistence type="predicted"/>
<dbReference type="InterPro" id="IPR000068">
    <property type="entry name" value="GPCR_3_Ca_sens_rcpt-rel"/>
</dbReference>
<evidence type="ECO:0000313" key="13">
    <source>
        <dbReference type="Ensembl" id="ENSEBUP00000026142.1"/>
    </source>
</evidence>
<reference evidence="13" key="1">
    <citation type="submission" date="2025-08" db="UniProtKB">
        <authorList>
            <consortium name="Ensembl"/>
        </authorList>
    </citation>
    <scope>IDENTIFICATION</scope>
</reference>
<dbReference type="FunFam" id="3.40.50.2300:FF:000016">
    <property type="entry name" value="Taste 1 receptor member 2"/>
    <property type="match status" value="1"/>
</dbReference>
<dbReference type="OMA" id="HEMSLEM"/>
<feature type="transmembrane region" description="Helical" evidence="11">
    <location>
        <begin position="671"/>
        <end position="691"/>
    </location>
</feature>
<keyword evidence="2" id="KW-1003">Cell membrane</keyword>
<evidence type="ECO:0000313" key="14">
    <source>
        <dbReference type="Proteomes" id="UP000694388"/>
    </source>
</evidence>
<feature type="transmembrane region" description="Helical" evidence="11">
    <location>
        <begin position="604"/>
        <end position="625"/>
    </location>
</feature>
<evidence type="ECO:0000256" key="9">
    <source>
        <dbReference type="ARBA" id="ARBA00023180"/>
    </source>
</evidence>
<dbReference type="PANTHER" id="PTHR24061">
    <property type="entry name" value="CALCIUM-SENSING RECEPTOR-RELATED"/>
    <property type="match status" value="1"/>
</dbReference>
<keyword evidence="3 11" id="KW-0812">Transmembrane</keyword>
<keyword evidence="4" id="KW-0732">Signal</keyword>
<dbReference type="InterPro" id="IPR000337">
    <property type="entry name" value="GPCR_3"/>
</dbReference>